<evidence type="ECO:0000313" key="2">
    <source>
        <dbReference type="Proteomes" id="UP000217994"/>
    </source>
</evidence>
<dbReference type="Proteomes" id="UP000217994">
    <property type="component" value="Unassembled WGS sequence"/>
</dbReference>
<dbReference type="Pfam" id="PF09867">
    <property type="entry name" value="TagF_N"/>
    <property type="match status" value="1"/>
</dbReference>
<gene>
    <name evidence="1" type="ORF">BZL54_25680</name>
</gene>
<dbReference type="NCBIfam" id="TIGR03373">
    <property type="entry name" value="VI_minor_4"/>
    <property type="match status" value="1"/>
</dbReference>
<dbReference type="AlphaFoldDB" id="A0A2A4FB53"/>
<name>A0A2A4FB53_9BURK</name>
<dbReference type="RefSeq" id="WP_084900235.1">
    <property type="nucleotide sequence ID" value="NZ_CP020737.1"/>
</dbReference>
<reference evidence="1 2" key="1">
    <citation type="submission" date="2017-01" db="EMBL/GenBank/DDBJ databases">
        <title>Whole-Genome Shotgun Sequencing of Two beta-Proteobacterial Species in Search of the Bulgecin Biosynthetic Cluster.</title>
        <authorList>
            <person name="Horsman M.E."/>
            <person name="Marous D.R."/>
            <person name="Li R."/>
            <person name="Oliver R.A."/>
            <person name="Byun B."/>
            <person name="Emrich S.J."/>
            <person name="Boggess B."/>
            <person name="Townsend C.A."/>
            <person name="Mobashery S."/>
        </authorList>
    </citation>
    <scope>NUCLEOTIDE SEQUENCE [LARGE SCALE GENOMIC DNA]</scope>
    <source>
        <strain evidence="1 2">ATCC 31433</strain>
    </source>
</reference>
<dbReference type="Gene3D" id="3.40.1730.10">
    <property type="entry name" value="pa0076 domain"/>
    <property type="match status" value="1"/>
</dbReference>
<protein>
    <submittedName>
        <fullName evidence="1">Type VI secretion-associated protein</fullName>
    </submittedName>
</protein>
<sequence length="329" mass="36210">MTQTVQAQIAYFGKIPSRGDFVKSPHNPQLLQTLDHWIAQALELLAEDPRWKIVYEGAQPMHFAFLGSRSRLAIAGHMVASHDVSMRRFPFLGAAALEVDRPVAFLARSPLAFARLWSRVAQQMPALLGKEEPPGALQALGDTQVPIEIGGPGNAHDGTFNDFIEHQSLYGLEQMLLASGHPVRLRGAMLALGSLLRPVMQSGSSHIERGLTLPLPVDPFYRSLVAAFWLELIAPFIAQADFELAIFMGSIAERERLIIGFNGASAKTLLSVVDPQTYAAHNIDIDDPEWIDAHAQNDQQISKLVSYLDQPQLSLRFAIDAFREAFIGG</sequence>
<proteinExistence type="predicted"/>
<dbReference type="GeneID" id="69002146"/>
<dbReference type="InterPro" id="IPR017748">
    <property type="entry name" value="TagF"/>
</dbReference>
<comment type="caution">
    <text evidence="1">The sequence shown here is derived from an EMBL/GenBank/DDBJ whole genome shotgun (WGS) entry which is preliminary data.</text>
</comment>
<evidence type="ECO:0000313" key="1">
    <source>
        <dbReference type="EMBL" id="PCE29579.1"/>
    </source>
</evidence>
<dbReference type="InterPro" id="IPR038225">
    <property type="entry name" value="TagF_sf"/>
</dbReference>
<dbReference type="EMBL" id="MTZU01000079">
    <property type="protein sequence ID" value="PCE29579.1"/>
    <property type="molecule type" value="Genomic_DNA"/>
</dbReference>
<accession>A0A2A4FB53</accession>
<organism evidence="1 2">
    <name type="scientific">Burkholderia ubonensis subsp. mesacidophila</name>
    <dbReference type="NCBI Taxonomy" id="265293"/>
    <lineage>
        <taxon>Bacteria</taxon>
        <taxon>Pseudomonadati</taxon>
        <taxon>Pseudomonadota</taxon>
        <taxon>Betaproteobacteria</taxon>
        <taxon>Burkholderiales</taxon>
        <taxon>Burkholderiaceae</taxon>
        <taxon>Burkholderia</taxon>
        <taxon>Burkholderia cepacia complex</taxon>
    </lineage>
</organism>